<sequence>MPNPIADPYDHPQALMDVIRGNRKVPAKQTSTELDVVTGGNDTATSLSRVMEVLEGIFRGLGHAVPHFFKTNGLGEGRVASRRSPKSHRCLRRLVGPSEPDISM</sequence>
<reference evidence="1" key="1">
    <citation type="submission" date="2024-10" db="EMBL/GenBank/DDBJ databases">
        <title>Strain of Rhizobium-related bacteria isolated fromm roots of Vavilovia formosa.</title>
        <authorList>
            <person name="Kimeklis A."/>
            <person name="Afonin A."/>
        </authorList>
    </citation>
    <scope>NUCLEOTIDE SEQUENCE</scope>
    <source>
        <strain evidence="1">Vaf12</strain>
    </source>
</reference>
<evidence type="ECO:0000313" key="2">
    <source>
        <dbReference type="Proteomes" id="UP000076193"/>
    </source>
</evidence>
<organism evidence="1 2">
    <name type="scientific">Rhizobium leguminosarum</name>
    <dbReference type="NCBI Taxonomy" id="384"/>
    <lineage>
        <taxon>Bacteria</taxon>
        <taxon>Pseudomonadati</taxon>
        <taxon>Pseudomonadota</taxon>
        <taxon>Alphaproteobacteria</taxon>
        <taxon>Hyphomicrobiales</taxon>
        <taxon>Rhizobiaceae</taxon>
        <taxon>Rhizobium/Agrobacterium group</taxon>
        <taxon>Rhizobium</taxon>
    </lineage>
</organism>
<evidence type="ECO:0000313" key="1">
    <source>
        <dbReference type="EMBL" id="XKQ38823.1"/>
    </source>
</evidence>
<dbReference type="EMBL" id="CP171844">
    <property type="protein sequence ID" value="XKQ38823.1"/>
    <property type="molecule type" value="Genomic_DNA"/>
</dbReference>
<accession>A0ACD5F0P9</accession>
<protein>
    <submittedName>
        <fullName evidence="1">Uncharacterized protein</fullName>
    </submittedName>
</protein>
<name>A0ACD5F0P9_RHILE</name>
<proteinExistence type="predicted"/>
<dbReference type="Proteomes" id="UP000076193">
    <property type="component" value="Chromosome"/>
</dbReference>
<gene>
    <name evidence="1" type="ORF">A4A59_017045</name>
</gene>